<dbReference type="Gene3D" id="3.40.50.410">
    <property type="entry name" value="von Willebrand factor, type A domain"/>
    <property type="match status" value="1"/>
</dbReference>
<feature type="domain" description="Ku70/Ku80 N-terminal alpha/beta" evidence="1">
    <location>
        <begin position="26"/>
        <end position="210"/>
    </location>
</feature>
<dbReference type="Gene3D" id="1.10.1600.10">
    <property type="match status" value="1"/>
</dbReference>
<dbReference type="KEGG" id="dpa:109545713"/>
<dbReference type="SUPFAM" id="SSF100939">
    <property type="entry name" value="SPOC domain-like"/>
    <property type="match status" value="1"/>
</dbReference>
<dbReference type="InterPro" id="IPR036465">
    <property type="entry name" value="vWFA_dom_sf"/>
</dbReference>
<evidence type="ECO:0000313" key="3">
    <source>
        <dbReference type="Proteomes" id="UP000019118"/>
    </source>
</evidence>
<dbReference type="GO" id="GO:0006303">
    <property type="term" value="P:double-strand break repair via nonhomologous end joining"/>
    <property type="evidence" value="ECO:0007669"/>
    <property type="project" value="TreeGrafter"/>
</dbReference>
<organism evidence="2 3">
    <name type="scientific">Dendroctonus ponderosae</name>
    <name type="common">Mountain pine beetle</name>
    <dbReference type="NCBI Taxonomy" id="77166"/>
    <lineage>
        <taxon>Eukaryota</taxon>
        <taxon>Metazoa</taxon>
        <taxon>Ecdysozoa</taxon>
        <taxon>Arthropoda</taxon>
        <taxon>Hexapoda</taxon>
        <taxon>Insecta</taxon>
        <taxon>Pterygota</taxon>
        <taxon>Neoptera</taxon>
        <taxon>Endopterygota</taxon>
        <taxon>Coleoptera</taxon>
        <taxon>Polyphaga</taxon>
        <taxon>Cucujiformia</taxon>
        <taxon>Curculionidae</taxon>
        <taxon>Scolytinae</taxon>
        <taxon>Dendroctonus</taxon>
    </lineage>
</organism>
<dbReference type="SUPFAM" id="SSF53300">
    <property type="entry name" value="vWA-like"/>
    <property type="match status" value="1"/>
</dbReference>
<dbReference type="GO" id="GO:0003690">
    <property type="term" value="F:double-stranded DNA binding"/>
    <property type="evidence" value="ECO:0007669"/>
    <property type="project" value="TreeGrafter"/>
</dbReference>
<dbReference type="GeneID" id="109545713"/>
<dbReference type="GO" id="GO:0043564">
    <property type="term" value="C:Ku70:Ku80 complex"/>
    <property type="evidence" value="ECO:0007669"/>
    <property type="project" value="TreeGrafter"/>
</dbReference>
<dbReference type="PANTHER" id="PTHR12604">
    <property type="entry name" value="KU AUTOANTIGEN DNA HELICASE"/>
    <property type="match status" value="1"/>
</dbReference>
<dbReference type="AlphaFoldDB" id="A0AAR5QG17"/>
<dbReference type="GO" id="GO:0042162">
    <property type="term" value="F:telomeric DNA binding"/>
    <property type="evidence" value="ECO:0007669"/>
    <property type="project" value="TreeGrafter"/>
</dbReference>
<evidence type="ECO:0000259" key="1">
    <source>
        <dbReference type="Pfam" id="PF03731"/>
    </source>
</evidence>
<dbReference type="EnsemblMetazoa" id="XM_019916552.1">
    <property type="protein sequence ID" value="XP_019772111.1"/>
    <property type="gene ID" value="LOC109545713"/>
</dbReference>
<sequence length="524" mass="61051">MADNEELQIDEQDENTTTVNFKPSFVLIAIDTHSSMFHTKKNDDDDDDDETHAFKDALKACYEIADSLVLSTSRSNYNQFGIVLADEDQKASFIDVQNNLIDSIKFLKDKCSQSNEQLKANYERYADLDLAGFFLLCKKKFREISSAYYKRTLIYITNDDNPTKEDKQKKFTALSQAKSFEPNDINFKLVTMNKNFEISKFYNELFYLSSKGPITEELCLNKNALVEALSSKIILAYTKHKFNFYPFKGDRTRFLKVMRVNFIREAKLSNIHKASHDGKQLVKVKENASAQEPVRFRLQLNNEKIIELDSKDKYSIIANNLPLGFHLQYVSDRHSNFGIVIDQVSLLLLDPKEELDQHFNQFWLYCIEKNKVLVCLKKYRHPSEIRYVELIPKYANKQRLFLIKDIPFCEEYHVPRAVHIEKALSSNISEKQKQAIRDLIEKLSFDYEPTIFINPSYAKKKAYVKAKLLELPEEIVEDTTSNADQIDEQITEIVVDFQNLFNVSFAVQGQKRKLPTSRITKRQK</sequence>
<name>A0AAR5QG17_DENPD</name>
<dbReference type="GO" id="GO:0000723">
    <property type="term" value="P:telomere maintenance"/>
    <property type="evidence" value="ECO:0007669"/>
    <property type="project" value="TreeGrafter"/>
</dbReference>
<evidence type="ECO:0000313" key="2">
    <source>
        <dbReference type="EnsemblMetazoa" id="XP_019772112.1"/>
    </source>
</evidence>
<reference evidence="2" key="2">
    <citation type="submission" date="2024-08" db="UniProtKB">
        <authorList>
            <consortium name="EnsemblMetazoa"/>
        </authorList>
    </citation>
    <scope>IDENTIFICATION</scope>
</reference>
<dbReference type="PANTHER" id="PTHR12604:SF2">
    <property type="entry name" value="X-RAY REPAIR CROSS-COMPLEMENTING PROTEIN 6"/>
    <property type="match status" value="1"/>
</dbReference>
<dbReference type="Pfam" id="PF03731">
    <property type="entry name" value="Ku_N"/>
    <property type="match status" value="1"/>
</dbReference>
<dbReference type="InterPro" id="IPR016194">
    <property type="entry name" value="SPOC-like_C_dom_sf"/>
</dbReference>
<dbReference type="InterPro" id="IPR005161">
    <property type="entry name" value="Ku_N"/>
</dbReference>
<accession>A0AAR5QG17</accession>
<dbReference type="EnsemblMetazoa" id="XM_019916553.1">
    <property type="protein sequence ID" value="XP_019772112.1"/>
    <property type="gene ID" value="LOC109545713"/>
</dbReference>
<keyword evidence="3" id="KW-1185">Reference proteome</keyword>
<dbReference type="Proteomes" id="UP000019118">
    <property type="component" value="Unassembled WGS sequence"/>
</dbReference>
<reference evidence="3" key="1">
    <citation type="journal article" date="2013" name="Genome Biol.">
        <title>Draft genome of the mountain pine beetle, Dendroctonus ponderosae Hopkins, a major forest pest.</title>
        <authorList>
            <person name="Keeling C.I."/>
            <person name="Yuen M.M."/>
            <person name="Liao N.Y."/>
            <person name="Docking T.R."/>
            <person name="Chan S.K."/>
            <person name="Taylor G.A."/>
            <person name="Palmquist D.L."/>
            <person name="Jackman S.D."/>
            <person name="Nguyen A."/>
            <person name="Li M."/>
            <person name="Henderson H."/>
            <person name="Janes J.K."/>
            <person name="Zhao Y."/>
            <person name="Pandoh P."/>
            <person name="Moore R."/>
            <person name="Sperling F.A."/>
            <person name="Huber D.P."/>
            <person name="Birol I."/>
            <person name="Jones S.J."/>
            <person name="Bohlmann J."/>
        </authorList>
    </citation>
    <scope>NUCLEOTIDE SEQUENCE</scope>
</reference>
<proteinExistence type="predicted"/>
<protein>
    <recommendedName>
        <fullName evidence="1">Ku70/Ku80 N-terminal alpha/beta domain-containing protein</fullName>
    </recommendedName>
</protein>